<evidence type="ECO:0000256" key="1">
    <source>
        <dbReference type="ARBA" id="ARBA00005560"/>
    </source>
</evidence>
<dbReference type="EMBL" id="BMPD01000005">
    <property type="protein sequence ID" value="GGK74346.1"/>
    <property type="molecule type" value="Genomic_DNA"/>
</dbReference>
<dbReference type="AlphaFoldDB" id="A0A830F0Y4"/>
<reference evidence="5" key="2">
    <citation type="submission" date="2020-09" db="EMBL/GenBank/DDBJ databases">
        <authorList>
            <person name="Sun Q."/>
            <person name="Ohkuma M."/>
        </authorList>
    </citation>
    <scope>NUCLEOTIDE SEQUENCE</scope>
    <source>
        <strain evidence="5">JCM 19018</strain>
    </source>
</reference>
<dbReference type="InterPro" id="IPR012295">
    <property type="entry name" value="TBP_dom_sf"/>
</dbReference>
<keyword evidence="2" id="KW-0677">Repeat</keyword>
<accession>A0A830F0Y4</accession>
<evidence type="ECO:0000313" key="6">
    <source>
        <dbReference type="Proteomes" id="UP000614221"/>
    </source>
</evidence>
<dbReference type="InterPro" id="IPR000814">
    <property type="entry name" value="TBP"/>
</dbReference>
<evidence type="ECO:0000256" key="4">
    <source>
        <dbReference type="ARBA" id="ARBA00023163"/>
    </source>
</evidence>
<keyword evidence="3" id="KW-0238">DNA-binding</keyword>
<evidence type="ECO:0000256" key="3">
    <source>
        <dbReference type="ARBA" id="ARBA00023125"/>
    </source>
</evidence>
<name>A0A830F0Y4_9EURY</name>
<proteinExistence type="inferred from homology"/>
<keyword evidence="4" id="KW-0804">Transcription</keyword>
<dbReference type="Pfam" id="PF00352">
    <property type="entry name" value="TBP"/>
    <property type="match status" value="1"/>
</dbReference>
<dbReference type="RefSeq" id="WP_188978924.1">
    <property type="nucleotide sequence ID" value="NZ_BMPD01000005.1"/>
</dbReference>
<dbReference type="Gene3D" id="3.30.310.10">
    <property type="entry name" value="TATA-Binding Protein"/>
    <property type="match status" value="1"/>
</dbReference>
<protein>
    <submittedName>
        <fullName evidence="5">Uncharacterized protein</fullName>
    </submittedName>
</protein>
<comment type="caution">
    <text evidence="5">The sequence shown here is derived from an EMBL/GenBank/DDBJ whole genome shotgun (WGS) entry which is preliminary data.</text>
</comment>
<gene>
    <name evidence="5" type="ORF">GCM10009067_28180</name>
</gene>
<dbReference type="Proteomes" id="UP000614221">
    <property type="component" value="Unassembled WGS sequence"/>
</dbReference>
<organism evidence="5 6">
    <name type="scientific">Haloarcula sebkhae</name>
    <dbReference type="NCBI Taxonomy" id="932660"/>
    <lineage>
        <taxon>Archaea</taxon>
        <taxon>Methanobacteriati</taxon>
        <taxon>Methanobacteriota</taxon>
        <taxon>Stenosarchaea group</taxon>
        <taxon>Halobacteria</taxon>
        <taxon>Halobacteriales</taxon>
        <taxon>Haloarculaceae</taxon>
        <taxon>Haloarcula</taxon>
    </lineage>
</organism>
<evidence type="ECO:0000313" key="5">
    <source>
        <dbReference type="EMBL" id="GGK74346.1"/>
    </source>
</evidence>
<dbReference type="GO" id="GO:0003677">
    <property type="term" value="F:DNA binding"/>
    <property type="evidence" value="ECO:0007669"/>
    <property type="project" value="UniProtKB-KW"/>
</dbReference>
<reference evidence="5" key="1">
    <citation type="journal article" date="2014" name="Int. J. Syst. Evol. Microbiol.">
        <title>Complete genome sequence of Corynebacterium casei LMG S-19264T (=DSM 44701T), isolated from a smear-ripened cheese.</title>
        <authorList>
            <consortium name="US DOE Joint Genome Institute (JGI-PGF)"/>
            <person name="Walter F."/>
            <person name="Albersmeier A."/>
            <person name="Kalinowski J."/>
            <person name="Ruckert C."/>
        </authorList>
    </citation>
    <scope>NUCLEOTIDE SEQUENCE</scope>
    <source>
        <strain evidence="5">JCM 19018</strain>
    </source>
</reference>
<sequence>MDAVDVASDPARAASSVSELRELVEEFEDDIADGLTGGYYNLGTHLNLNTIALGLGLDNIDYDPDTFPALVYHLDDERPTVIIFEDGHLSVIDADSGDAVQEAVTITVERMTDLGWYQDDIPDDEDVTVVEIDG</sequence>
<dbReference type="SUPFAM" id="SSF55945">
    <property type="entry name" value="TATA-box binding protein-like"/>
    <property type="match status" value="1"/>
</dbReference>
<dbReference type="GO" id="GO:0006352">
    <property type="term" value="P:DNA-templated transcription initiation"/>
    <property type="evidence" value="ECO:0007669"/>
    <property type="project" value="InterPro"/>
</dbReference>
<evidence type="ECO:0000256" key="2">
    <source>
        <dbReference type="ARBA" id="ARBA00022737"/>
    </source>
</evidence>
<comment type="similarity">
    <text evidence="1">Belongs to the TBP family.</text>
</comment>